<accession>A0A978V9V8</accession>
<dbReference type="GO" id="GO:0003723">
    <property type="term" value="F:RNA binding"/>
    <property type="evidence" value="ECO:0007669"/>
    <property type="project" value="InterPro"/>
</dbReference>
<feature type="region of interest" description="Disordered" evidence="6">
    <location>
        <begin position="350"/>
        <end position="374"/>
    </location>
</feature>
<feature type="compositionally biased region" description="Polar residues" evidence="6">
    <location>
        <begin position="194"/>
        <end position="235"/>
    </location>
</feature>
<dbReference type="Gene3D" id="1.25.40.10">
    <property type="entry name" value="Tetratricopeptide repeat domain"/>
    <property type="match status" value="1"/>
</dbReference>
<keyword evidence="3" id="KW-0809">Transit peptide</keyword>
<feature type="chain" id="PRO_5036903201" description="Pentatricopeptide repeat-containing protein" evidence="7">
    <location>
        <begin position="21"/>
        <end position="829"/>
    </location>
</feature>
<reference evidence="8" key="1">
    <citation type="journal article" date="2021" name="Front. Plant Sci.">
        <title>Chromosome-Scale Genome Assembly for Chinese Sour Jujube and Insights Into Its Genome Evolution and Domestication Signature.</title>
        <authorList>
            <person name="Shen L.-Y."/>
            <person name="Luo H."/>
            <person name="Wang X.-L."/>
            <person name="Wang X.-M."/>
            <person name="Qiu X.-J."/>
            <person name="Liu H."/>
            <person name="Zhou S.-S."/>
            <person name="Jia K.-H."/>
            <person name="Nie S."/>
            <person name="Bao Y.-T."/>
            <person name="Zhang R.-G."/>
            <person name="Yun Q.-Z."/>
            <person name="Chai Y.-H."/>
            <person name="Lu J.-Y."/>
            <person name="Li Y."/>
            <person name="Zhao S.-W."/>
            <person name="Mao J.-F."/>
            <person name="Jia S.-G."/>
            <person name="Mao Y.-M."/>
        </authorList>
    </citation>
    <scope>NUCLEOTIDE SEQUENCE</scope>
    <source>
        <strain evidence="8">AT0</strain>
        <tissue evidence="8">Leaf</tissue>
    </source>
</reference>
<gene>
    <name evidence="8" type="ORF">FEM48_Zijuj06G0146700</name>
</gene>
<dbReference type="PANTHER" id="PTHR47926">
    <property type="entry name" value="PENTATRICOPEPTIDE REPEAT-CONTAINING PROTEIN"/>
    <property type="match status" value="1"/>
</dbReference>
<proteinExistence type="predicted"/>
<dbReference type="Pfam" id="PF01535">
    <property type="entry name" value="PPR"/>
    <property type="match status" value="3"/>
</dbReference>
<feature type="compositionally biased region" description="Polar residues" evidence="6">
    <location>
        <begin position="131"/>
        <end position="157"/>
    </location>
</feature>
<dbReference type="InterPro" id="IPR011990">
    <property type="entry name" value="TPR-like_helical_dom_sf"/>
</dbReference>
<dbReference type="FunFam" id="1.25.40.10:FF:000503">
    <property type="entry name" value="Pentatricopeptide repeat-containing protein, mitochondrial"/>
    <property type="match status" value="1"/>
</dbReference>
<dbReference type="GO" id="GO:0009451">
    <property type="term" value="P:RNA modification"/>
    <property type="evidence" value="ECO:0007669"/>
    <property type="project" value="InterPro"/>
</dbReference>
<comment type="subcellular location">
    <subcellularLocation>
        <location evidence="1">Mitochondrion</location>
    </subcellularLocation>
</comment>
<organism evidence="8 9">
    <name type="scientific">Ziziphus jujuba var. spinosa</name>
    <dbReference type="NCBI Taxonomy" id="714518"/>
    <lineage>
        <taxon>Eukaryota</taxon>
        <taxon>Viridiplantae</taxon>
        <taxon>Streptophyta</taxon>
        <taxon>Embryophyta</taxon>
        <taxon>Tracheophyta</taxon>
        <taxon>Spermatophyta</taxon>
        <taxon>Magnoliopsida</taxon>
        <taxon>eudicotyledons</taxon>
        <taxon>Gunneridae</taxon>
        <taxon>Pentapetalae</taxon>
        <taxon>rosids</taxon>
        <taxon>fabids</taxon>
        <taxon>Rosales</taxon>
        <taxon>Rhamnaceae</taxon>
        <taxon>Paliureae</taxon>
        <taxon>Ziziphus</taxon>
    </lineage>
</organism>
<feature type="region of interest" description="Disordered" evidence="6">
    <location>
        <begin position="101"/>
        <end position="163"/>
    </location>
</feature>
<evidence type="ECO:0000256" key="2">
    <source>
        <dbReference type="ARBA" id="ARBA00022737"/>
    </source>
</evidence>
<feature type="compositionally biased region" description="Basic and acidic residues" evidence="6">
    <location>
        <begin position="107"/>
        <end position="127"/>
    </location>
</feature>
<dbReference type="InterPro" id="IPR046960">
    <property type="entry name" value="PPR_At4g14850-like_plant"/>
</dbReference>
<evidence type="ECO:0000256" key="7">
    <source>
        <dbReference type="SAM" id="SignalP"/>
    </source>
</evidence>
<keyword evidence="7" id="KW-0732">Signal</keyword>
<protein>
    <recommendedName>
        <fullName evidence="10">Pentatricopeptide repeat-containing protein</fullName>
    </recommendedName>
</protein>
<dbReference type="EMBL" id="JAEACU010000006">
    <property type="protein sequence ID" value="KAH7524693.1"/>
    <property type="molecule type" value="Genomic_DNA"/>
</dbReference>
<evidence type="ECO:0000256" key="1">
    <source>
        <dbReference type="ARBA" id="ARBA00004173"/>
    </source>
</evidence>
<evidence type="ECO:0000313" key="9">
    <source>
        <dbReference type="Proteomes" id="UP000813462"/>
    </source>
</evidence>
<evidence type="ECO:0000256" key="6">
    <source>
        <dbReference type="SAM" id="MobiDB-lite"/>
    </source>
</evidence>
<name>A0A978V9V8_ZIZJJ</name>
<sequence length="829" mass="93350">MSTKRATLLTINSIATLSKACTPCSASDSTKTFTSLKHLSTAAERWDFQNANGHQVEVSTEYDQNQYPSGFYNESQDFPVFQQKASLQSSDRPFGAKSHGFYGGNSMEHHQSLNHNNDYKESARNDYTKNPIGQNRIHSGFNGQNDGDFQRSSNGLYHNSGGVLRESTSNANFDNLSGRNGYFGGYHGQSNGVFQHNLSGVHTDSSRASQQRPNDSFQSYSGIYRGSTMNQNSPVQPDGNFSEYYENKNSELRNHNPNVAHGGYDNIQNPHASIQERHREVIQNQYGYNSQGISGFSGSPNKNSGHIQPSLNAYDAMDVRMHQQIPSSGQYLQNPHLGIYKQTSSTLQNPVVNSEVSCDPKPEEELNDASESSPYNGTLEELDGFCKEGKVKEALEVLRLLEKHHVPVDLPRYLQLMWVCGEAKALQEAKVVHEDIIRALSPLQVSTYNKILEMYSKCGSMEDAFVVFNKMPKRNLTSWDIMITWLARNGLGEDAIDLFTQFKEAGHKPDGKLFIGVFNACSVVGDIYEGMLHLSSMKKDFGIVPTMDHYISVVHMFGSVGYLDEALEFIENIPLEPSVVVWETLMNFCRVHGNLELGDRCAEIVEQLDPSHLNEQSKAGLVPVKASDLAKEKEKKAQNLLEVRSRVHEYRAGDTSHPENDKIYAQLRGLREQMKEAGYIPETRFVYQAFNIYGDGLARQAIFHQSYMSGTKFRLEEKILHACKQYHENFKEVVRQLCLIENLANSNIAKLDNNETEIMVMIKNDVVDRMAKVEKDVSKTSPCMVEFDVTDSTVKTGHFDYPMTKINFSIDFINTIEKAKPQSMFGRNT</sequence>
<evidence type="ECO:0000313" key="8">
    <source>
        <dbReference type="EMBL" id="KAH7524693.1"/>
    </source>
</evidence>
<keyword evidence="2" id="KW-0677">Repeat</keyword>
<evidence type="ECO:0008006" key="10">
    <source>
        <dbReference type="Google" id="ProtNLM"/>
    </source>
</evidence>
<feature type="signal peptide" evidence="7">
    <location>
        <begin position="1"/>
        <end position="20"/>
    </location>
</feature>
<dbReference type="InterPro" id="IPR002885">
    <property type="entry name" value="PPR_rpt"/>
</dbReference>
<evidence type="ECO:0000256" key="4">
    <source>
        <dbReference type="ARBA" id="ARBA00023128"/>
    </source>
</evidence>
<keyword evidence="4" id="KW-0496">Mitochondrion</keyword>
<dbReference type="GO" id="GO:0005739">
    <property type="term" value="C:mitochondrion"/>
    <property type="evidence" value="ECO:0007669"/>
    <property type="project" value="UniProtKB-SubCell"/>
</dbReference>
<evidence type="ECO:0000256" key="3">
    <source>
        <dbReference type="ARBA" id="ARBA00022946"/>
    </source>
</evidence>
<dbReference type="PROSITE" id="PS51375">
    <property type="entry name" value="PPR"/>
    <property type="match status" value="1"/>
</dbReference>
<dbReference type="PANTHER" id="PTHR47926:SF388">
    <property type="entry name" value="DYW DOMAIN-CONTAINING PROTEIN"/>
    <property type="match status" value="1"/>
</dbReference>
<dbReference type="Proteomes" id="UP000813462">
    <property type="component" value="Unassembled WGS sequence"/>
</dbReference>
<feature type="repeat" description="PPR" evidence="5">
    <location>
        <begin position="444"/>
        <end position="478"/>
    </location>
</feature>
<dbReference type="AlphaFoldDB" id="A0A978V9V8"/>
<evidence type="ECO:0000256" key="5">
    <source>
        <dbReference type="PROSITE-ProRule" id="PRU00708"/>
    </source>
</evidence>
<dbReference type="NCBIfam" id="TIGR00756">
    <property type="entry name" value="PPR"/>
    <property type="match status" value="2"/>
</dbReference>
<feature type="region of interest" description="Disordered" evidence="6">
    <location>
        <begin position="194"/>
        <end position="244"/>
    </location>
</feature>
<comment type="caution">
    <text evidence="8">The sequence shown here is derived from an EMBL/GenBank/DDBJ whole genome shotgun (WGS) entry which is preliminary data.</text>
</comment>